<dbReference type="SUPFAM" id="SSF48452">
    <property type="entry name" value="TPR-like"/>
    <property type="match status" value="1"/>
</dbReference>
<evidence type="ECO:0000313" key="1">
    <source>
        <dbReference type="EMBL" id="SFQ25021.1"/>
    </source>
</evidence>
<protein>
    <submittedName>
        <fullName evidence="1">Uncharacterized protein</fullName>
    </submittedName>
</protein>
<dbReference type="EMBL" id="FOXQ01000007">
    <property type="protein sequence ID" value="SFQ25021.1"/>
    <property type="molecule type" value="Genomic_DNA"/>
</dbReference>
<dbReference type="Proteomes" id="UP000199031">
    <property type="component" value="Unassembled WGS sequence"/>
</dbReference>
<proteinExistence type="predicted"/>
<name>A0A1I5WZH7_9BACT</name>
<dbReference type="InterPro" id="IPR011990">
    <property type="entry name" value="TPR-like_helical_dom_sf"/>
</dbReference>
<dbReference type="AlphaFoldDB" id="A0A1I5WZH7"/>
<organism evidence="1 2">
    <name type="scientific">Parafilimonas terrae</name>
    <dbReference type="NCBI Taxonomy" id="1465490"/>
    <lineage>
        <taxon>Bacteria</taxon>
        <taxon>Pseudomonadati</taxon>
        <taxon>Bacteroidota</taxon>
        <taxon>Chitinophagia</taxon>
        <taxon>Chitinophagales</taxon>
        <taxon>Chitinophagaceae</taxon>
        <taxon>Parafilimonas</taxon>
    </lineage>
</organism>
<evidence type="ECO:0000313" key="2">
    <source>
        <dbReference type="Proteomes" id="UP000199031"/>
    </source>
</evidence>
<dbReference type="Gene3D" id="1.25.40.10">
    <property type="entry name" value="Tetratricopeptide repeat domain"/>
    <property type="match status" value="1"/>
</dbReference>
<keyword evidence="2" id="KW-1185">Reference proteome</keyword>
<reference evidence="1 2" key="1">
    <citation type="submission" date="2016-10" db="EMBL/GenBank/DDBJ databases">
        <authorList>
            <person name="de Groot N.N."/>
        </authorList>
    </citation>
    <scope>NUCLEOTIDE SEQUENCE [LARGE SCALE GENOMIC DNA]</scope>
    <source>
        <strain evidence="1 2">DSM 28286</strain>
    </source>
</reference>
<accession>A0A1I5WZH7</accession>
<gene>
    <name evidence="1" type="ORF">SAMN05444277_10799</name>
</gene>
<sequence length="154" mass="17914">MAPRKQQNKKSSTAKIVAMQHKDAVIDEKQTPLQQAAAAEKNNDLALAEKIYKKQIQLKAFNAAVYKRLMVIYRKQKRYKDELDIINKGLKHFDEYRKNQSAQKHVNASIKRLSQRLNKSLGLTNSRGKELYEPAPVPEWKKRKATVEKRLKKN</sequence>